<feature type="non-terminal residue" evidence="1">
    <location>
        <position position="177"/>
    </location>
</feature>
<evidence type="ECO:0000313" key="2">
    <source>
        <dbReference type="Proteomes" id="UP000011064"/>
    </source>
</evidence>
<dbReference type="EMBL" id="GL574575">
    <property type="protein sequence ID" value="ELR03272.1"/>
    <property type="molecule type" value="Genomic_DNA"/>
</dbReference>
<accession>L8FQT3</accession>
<protein>
    <submittedName>
        <fullName evidence="1">Uncharacterized protein</fullName>
    </submittedName>
</protein>
<dbReference type="AlphaFoldDB" id="L8FQT3"/>
<keyword evidence="2" id="KW-1185">Reference proteome</keyword>
<dbReference type="VEuPathDB" id="FungiDB:GMDG_08894"/>
<organism evidence="1 2">
    <name type="scientific">Pseudogymnoascus destructans (strain ATCC MYA-4855 / 20631-21)</name>
    <name type="common">Bat white-nose syndrome fungus</name>
    <name type="synonym">Geomyces destructans</name>
    <dbReference type="NCBI Taxonomy" id="658429"/>
    <lineage>
        <taxon>Eukaryota</taxon>
        <taxon>Fungi</taxon>
        <taxon>Dikarya</taxon>
        <taxon>Ascomycota</taxon>
        <taxon>Pezizomycotina</taxon>
        <taxon>Leotiomycetes</taxon>
        <taxon>Thelebolales</taxon>
        <taxon>Thelebolaceae</taxon>
        <taxon>Pseudogymnoascus</taxon>
    </lineage>
</organism>
<gene>
    <name evidence="1" type="ORF">GMDG_08894</name>
</gene>
<dbReference type="Proteomes" id="UP000011064">
    <property type="component" value="Unassembled WGS sequence"/>
</dbReference>
<reference evidence="2" key="1">
    <citation type="submission" date="2010-09" db="EMBL/GenBank/DDBJ databases">
        <title>The genome sequence of Geomyces destructans 20631-21.</title>
        <authorList>
            <consortium name="The Broad Institute Genome Sequencing Platform"/>
            <person name="Cuomo C.A."/>
            <person name="Blehert D.S."/>
            <person name="Lorch J.M."/>
            <person name="Young S.K."/>
            <person name="Zeng Q."/>
            <person name="Gargeya S."/>
            <person name="Fitzgerald M."/>
            <person name="Haas B."/>
            <person name="Abouelleil A."/>
            <person name="Alvarado L."/>
            <person name="Arachchi H.M."/>
            <person name="Berlin A."/>
            <person name="Brown A."/>
            <person name="Chapman S.B."/>
            <person name="Chen Z."/>
            <person name="Dunbar C."/>
            <person name="Freedman E."/>
            <person name="Gearin G."/>
            <person name="Gellesch M."/>
            <person name="Goldberg J."/>
            <person name="Griggs A."/>
            <person name="Gujja S."/>
            <person name="Heiman D."/>
            <person name="Howarth C."/>
            <person name="Larson L."/>
            <person name="Lui A."/>
            <person name="MacDonald P.J.P."/>
            <person name="Montmayeur A."/>
            <person name="Murphy C."/>
            <person name="Neiman D."/>
            <person name="Pearson M."/>
            <person name="Priest M."/>
            <person name="Roberts A."/>
            <person name="Saif S."/>
            <person name="Shea T."/>
            <person name="Shenoy N."/>
            <person name="Sisk P."/>
            <person name="Stolte C."/>
            <person name="Sykes S."/>
            <person name="Wortman J."/>
            <person name="Nusbaum C."/>
            <person name="Birren B."/>
        </authorList>
    </citation>
    <scope>NUCLEOTIDE SEQUENCE [LARGE SCALE GENOMIC DNA]</scope>
    <source>
        <strain evidence="2">ATCC MYA-4855 / 20631-21</strain>
    </source>
</reference>
<proteinExistence type="predicted"/>
<dbReference type="InterPro" id="IPR022698">
    <property type="entry name" value="OrsD"/>
</dbReference>
<evidence type="ECO:0000313" key="1">
    <source>
        <dbReference type="EMBL" id="ELR03272.1"/>
    </source>
</evidence>
<name>L8FQT3_PSED2</name>
<dbReference type="Pfam" id="PF12013">
    <property type="entry name" value="OrsD"/>
    <property type="match status" value="1"/>
</dbReference>
<sequence>MAATARFPYLRAHGVLLCAKCQTGLPPTRASQERHLRQPPHLLKGSQLRAQLDLFATYELRLPGEVELPHQPCAPIPGLRCHAAFVCAICDVDGQSLSLTRSEPAIRAHVSKEHGQKPARQAEGRSWRRCTVQTFFAETQHVRYFAVTDDGRAEGDAATAAIALEPQEQDFFELAEE</sequence>
<dbReference type="InParanoid" id="L8FQT3"/>
<dbReference type="HOGENOM" id="CLU_117795_0_0_1"/>